<dbReference type="Pfam" id="PF14381">
    <property type="entry name" value="EDR1_CTR1_ARMC3_pept"/>
    <property type="match status" value="1"/>
</dbReference>
<feature type="compositionally biased region" description="Low complexity" evidence="2">
    <location>
        <begin position="25"/>
        <end position="40"/>
    </location>
</feature>
<name>A0AAN8YSN3_9MAGN</name>
<dbReference type="PANTHER" id="PTHR46618:SF1">
    <property type="entry name" value="ARMADILLO REPEAT-CONTAINING PROTEIN 3"/>
    <property type="match status" value="1"/>
</dbReference>
<keyword evidence="5" id="KW-1185">Reference proteome</keyword>
<evidence type="ECO:0000256" key="1">
    <source>
        <dbReference type="ARBA" id="ARBA00022737"/>
    </source>
</evidence>
<feature type="region of interest" description="Disordered" evidence="2">
    <location>
        <begin position="1"/>
        <end position="72"/>
    </location>
</feature>
<accession>A0AAN8YSN3</accession>
<keyword evidence="1" id="KW-0677">Repeat</keyword>
<evidence type="ECO:0000313" key="4">
    <source>
        <dbReference type="EMBL" id="KAK6911446.1"/>
    </source>
</evidence>
<dbReference type="InterPro" id="IPR052441">
    <property type="entry name" value="Armadillo-Ser/Thr_Kinase"/>
</dbReference>
<feature type="non-terminal residue" evidence="4">
    <location>
        <position position="315"/>
    </location>
</feature>
<feature type="domain" description="EDR1/CTR1/ARMC3-like peptidase-like" evidence="3">
    <location>
        <begin position="132"/>
        <end position="314"/>
    </location>
</feature>
<comment type="caution">
    <text evidence="4">The sequence shown here is derived from an EMBL/GenBank/DDBJ whole genome shotgun (WGS) entry which is preliminary data.</text>
</comment>
<dbReference type="InterPro" id="IPR055164">
    <property type="entry name" value="EDR1/CTR1/ARMC3-like_pept-like"/>
</dbReference>
<gene>
    <name evidence="4" type="ORF">RJ641_023539</name>
</gene>
<dbReference type="AlphaFoldDB" id="A0AAN8YSN3"/>
<dbReference type="EMBL" id="JBAMMX010000028">
    <property type="protein sequence ID" value="KAK6911446.1"/>
    <property type="molecule type" value="Genomic_DNA"/>
</dbReference>
<proteinExistence type="predicted"/>
<evidence type="ECO:0000259" key="3">
    <source>
        <dbReference type="Pfam" id="PF14381"/>
    </source>
</evidence>
<dbReference type="Proteomes" id="UP001370490">
    <property type="component" value="Unassembled WGS sequence"/>
</dbReference>
<sequence length="315" mass="34255">MKHIFKKLHLGSNHDPNRTNENPQSTTAATSSSSPLSCATDNRPFSGMPPASPSSTSPSNAAAPAGQTTNNSQSDYFLSEEEFQVQLALAISASNSEIRDGDDPEKDQIRAATLLSLGRHQFSSVRDKNDAAEPLSRRYWDYNVLDYEEKVVDGFYDVYGLPTDPATQGKMPSLADIESNPGGSNFEVVIVNRTIDPALEELDQIAQCIALDCPPAEVGCLVLRIAELVTGHMGGPVRDANVILAQWMEKKTELKRSLHTNVLPIGSLNVGLSRHRALLFKVLADNVGIPCRLVKGSHYTGVEDDAVNIIKQENE</sequence>
<protein>
    <recommendedName>
        <fullName evidence="3">EDR1/CTR1/ARMC3-like peptidase-like domain-containing protein</fullName>
    </recommendedName>
</protein>
<evidence type="ECO:0000313" key="5">
    <source>
        <dbReference type="Proteomes" id="UP001370490"/>
    </source>
</evidence>
<organism evidence="4 5">
    <name type="scientific">Dillenia turbinata</name>
    <dbReference type="NCBI Taxonomy" id="194707"/>
    <lineage>
        <taxon>Eukaryota</taxon>
        <taxon>Viridiplantae</taxon>
        <taxon>Streptophyta</taxon>
        <taxon>Embryophyta</taxon>
        <taxon>Tracheophyta</taxon>
        <taxon>Spermatophyta</taxon>
        <taxon>Magnoliopsida</taxon>
        <taxon>eudicotyledons</taxon>
        <taxon>Gunneridae</taxon>
        <taxon>Pentapetalae</taxon>
        <taxon>Dilleniales</taxon>
        <taxon>Dilleniaceae</taxon>
        <taxon>Dillenia</taxon>
    </lineage>
</organism>
<evidence type="ECO:0000256" key="2">
    <source>
        <dbReference type="SAM" id="MobiDB-lite"/>
    </source>
</evidence>
<reference evidence="4 5" key="1">
    <citation type="submission" date="2023-12" db="EMBL/GenBank/DDBJ databases">
        <title>A high-quality genome assembly for Dillenia turbinata (Dilleniales).</title>
        <authorList>
            <person name="Chanderbali A."/>
        </authorList>
    </citation>
    <scope>NUCLEOTIDE SEQUENCE [LARGE SCALE GENOMIC DNA]</scope>
    <source>
        <strain evidence="4">LSX21</strain>
        <tissue evidence="4">Leaf</tissue>
    </source>
</reference>
<dbReference type="PANTHER" id="PTHR46618">
    <property type="entry name" value="ARMADILLO REPEAT-CONTAINING PROTEIN 3"/>
    <property type="match status" value="1"/>
</dbReference>
<feature type="compositionally biased region" description="Low complexity" evidence="2">
    <location>
        <begin position="53"/>
        <end position="65"/>
    </location>
</feature>